<evidence type="ECO:0008006" key="4">
    <source>
        <dbReference type="Google" id="ProtNLM"/>
    </source>
</evidence>
<keyword evidence="3" id="KW-1185">Reference proteome</keyword>
<feature type="transmembrane region" description="Helical" evidence="1">
    <location>
        <begin position="9"/>
        <end position="26"/>
    </location>
</feature>
<feature type="transmembrane region" description="Helical" evidence="1">
    <location>
        <begin position="342"/>
        <end position="360"/>
    </location>
</feature>
<name>A0A5M8Q6L2_9BACT</name>
<dbReference type="AlphaFoldDB" id="A0A5M8Q6L2"/>
<dbReference type="OrthoDB" id="939363at2"/>
<dbReference type="EMBL" id="VBSN01000073">
    <property type="protein sequence ID" value="KAA6431575.1"/>
    <property type="molecule type" value="Genomic_DNA"/>
</dbReference>
<gene>
    <name evidence="2" type="ORF">FEM33_25040</name>
</gene>
<feature type="transmembrane region" description="Helical" evidence="1">
    <location>
        <begin position="200"/>
        <end position="218"/>
    </location>
</feature>
<evidence type="ECO:0000313" key="2">
    <source>
        <dbReference type="EMBL" id="KAA6431575.1"/>
    </source>
</evidence>
<feature type="transmembrane region" description="Helical" evidence="1">
    <location>
        <begin position="116"/>
        <end position="133"/>
    </location>
</feature>
<comment type="caution">
    <text evidence="2">The sequence shown here is derived from an EMBL/GenBank/DDBJ whole genome shotgun (WGS) entry which is preliminary data.</text>
</comment>
<keyword evidence="1" id="KW-1133">Transmembrane helix</keyword>
<dbReference type="Proteomes" id="UP000323994">
    <property type="component" value="Unassembled WGS sequence"/>
</dbReference>
<sequence length="471" mass="54372">MHLFSGNRLYYVLFVCILMTAATYYHRFPTGDDAWFGEQSYWLEKEGVIRSEFFRGIAGWEKQLLVSHKLFLTVGALLIHWFGFHLPVLQFTGLLFFLIMTAELAFYVRSKVSAENLWYVPAILILVFTNRLLIKMSFENRPEMMLAAFGFGAFLLIRSKANDMHTAAGGILAGLAFLSHLNGIIYVIAGFGTLLLLKRYCSAVCFGIFSGLTCALYLTDILSAENGFEIWWYQFRHDPATQAAFSFQTKLIQILTYPRLFFHSPEQIALSLLLVYLLWVQRKLIRTLPAELKLFSLLLFFSFWIITKANGGLYLLLFMPFMFALVFELYRIRPFVNTGLKLVLLAYFVIGIFGTVQIIVKNHKLGFLPDTYAKLRKHLPGKATGVVPLTFFYNEYEQFPRLLTHENYKLYAEKKNMTAGKFGTWAYKKGADFILMDYDFNAESYFPAPGTARIPFFHLVYFDGRFAVYQK</sequence>
<feature type="transmembrane region" description="Helical" evidence="1">
    <location>
        <begin position="167"/>
        <end position="188"/>
    </location>
</feature>
<organism evidence="2 3">
    <name type="scientific">Dyadobacter flavalbus</name>
    <dbReference type="NCBI Taxonomy" id="2579942"/>
    <lineage>
        <taxon>Bacteria</taxon>
        <taxon>Pseudomonadati</taxon>
        <taxon>Bacteroidota</taxon>
        <taxon>Cytophagia</taxon>
        <taxon>Cytophagales</taxon>
        <taxon>Spirosomataceae</taxon>
        <taxon>Dyadobacter</taxon>
    </lineage>
</organism>
<feature type="transmembrane region" description="Helical" evidence="1">
    <location>
        <begin position="313"/>
        <end position="330"/>
    </location>
</feature>
<proteinExistence type="predicted"/>
<reference evidence="2 3" key="1">
    <citation type="submission" date="2019-05" db="EMBL/GenBank/DDBJ databases">
        <authorList>
            <person name="Qu J.-H."/>
        </authorList>
    </citation>
    <scope>NUCLEOTIDE SEQUENCE [LARGE SCALE GENOMIC DNA]</scope>
    <source>
        <strain evidence="2 3">NS28</strain>
    </source>
</reference>
<evidence type="ECO:0000313" key="3">
    <source>
        <dbReference type="Proteomes" id="UP000323994"/>
    </source>
</evidence>
<dbReference type="RefSeq" id="WP_139014704.1">
    <property type="nucleotide sequence ID" value="NZ_VBSN01000073.1"/>
</dbReference>
<keyword evidence="1" id="KW-0812">Transmembrane</keyword>
<accession>A0A5M8Q6L2</accession>
<protein>
    <recommendedName>
        <fullName evidence="4">Glycosyltransferase RgtA/B/C/D-like domain-containing protein</fullName>
    </recommendedName>
</protein>
<keyword evidence="1" id="KW-0472">Membrane</keyword>
<evidence type="ECO:0000256" key="1">
    <source>
        <dbReference type="SAM" id="Phobius"/>
    </source>
</evidence>
<feature type="transmembrane region" description="Helical" evidence="1">
    <location>
        <begin position="260"/>
        <end position="280"/>
    </location>
</feature>
<feature type="transmembrane region" description="Helical" evidence="1">
    <location>
        <begin position="292"/>
        <end position="307"/>
    </location>
</feature>